<evidence type="ECO:0000313" key="9">
    <source>
        <dbReference type="EMBL" id="RSI59559.1"/>
    </source>
</evidence>
<evidence type="ECO:0000256" key="4">
    <source>
        <dbReference type="ARBA" id="ARBA00023088"/>
    </source>
</evidence>
<dbReference type="Proteomes" id="UP000278653">
    <property type="component" value="Unassembled WGS sequence"/>
</dbReference>
<reference evidence="9 10" key="1">
    <citation type="submission" date="2018-11" db="EMBL/GenBank/DDBJ databases">
        <title>Species Designations Belie Phenotypic and Genotypic Heterogeneity in Oral Streptococci.</title>
        <authorList>
            <person name="Velsko I."/>
        </authorList>
    </citation>
    <scope>NUCLEOTIDE SEQUENCE [LARGE SCALE GENOMIC DNA]</scope>
    <source>
        <strain evidence="9 10">BCC15</strain>
    </source>
</reference>
<feature type="region of interest" description="Disordered" evidence="5">
    <location>
        <begin position="37"/>
        <end position="203"/>
    </location>
</feature>
<evidence type="ECO:0000256" key="7">
    <source>
        <dbReference type="SAM" id="SignalP"/>
    </source>
</evidence>
<evidence type="ECO:0000256" key="3">
    <source>
        <dbReference type="ARBA" id="ARBA00022729"/>
    </source>
</evidence>
<keyword evidence="6" id="KW-0812">Transmembrane</keyword>
<accession>A0A3R9HS09</accession>
<keyword evidence="2" id="KW-0964">Secreted</keyword>
<sequence>MQTKNLVNNSVSTIYKTIAIGLVAGSILSAHAVVNADDTPSISNNSTVEVTPPSDVPAVETPAPAVETPAPAVETPAPAVETPAPAVETPAPAVETPAPATPAPDVPTFEVPKDAPVVETPPSLDVPTVPSKPQGKDNAESLDGVPTDKPVTPDTSSTKDKPQGKDNAESLDGVPAEKPKTTAEANEQGKSQIGTTSTSTGQVVHDVTKEPVETNTGASIVSTQNGNLVLSNGSVVAPEEVGGTVNEDKTISVTDKDGKLKTLPNTGTAESILGTIGAMLLTAVGYFYKKKLF</sequence>
<dbReference type="RefSeq" id="WP_125448010.1">
    <property type="nucleotide sequence ID" value="NZ_RJNH01000013.1"/>
</dbReference>
<dbReference type="InterPro" id="IPR019931">
    <property type="entry name" value="LPXTG_anchor"/>
</dbReference>
<proteinExistence type="predicted"/>
<feature type="domain" description="Gram-positive cocci surface proteins LPxTG" evidence="8">
    <location>
        <begin position="256"/>
        <end position="291"/>
    </location>
</feature>
<feature type="compositionally biased region" description="Polar residues" evidence="5">
    <location>
        <begin position="38"/>
        <end position="49"/>
    </location>
</feature>
<dbReference type="AlphaFoldDB" id="A0A3R9HS09"/>
<gene>
    <name evidence="9" type="ORF">D8865_08800</name>
</gene>
<protein>
    <submittedName>
        <fullName evidence="9">Gram positive anchor</fullName>
    </submittedName>
</protein>
<name>A0A3R9HS09_STRMT</name>
<keyword evidence="4" id="KW-0572">Peptidoglycan-anchor</keyword>
<keyword evidence="6" id="KW-0472">Membrane</keyword>
<evidence type="ECO:0000259" key="8">
    <source>
        <dbReference type="Pfam" id="PF00746"/>
    </source>
</evidence>
<evidence type="ECO:0000256" key="1">
    <source>
        <dbReference type="ARBA" id="ARBA00022512"/>
    </source>
</evidence>
<comment type="caution">
    <text evidence="9">The sequence shown here is derived from an EMBL/GenBank/DDBJ whole genome shotgun (WGS) entry which is preliminary data.</text>
</comment>
<feature type="compositionally biased region" description="Basic and acidic residues" evidence="5">
    <location>
        <begin position="157"/>
        <end position="168"/>
    </location>
</feature>
<dbReference type="NCBIfam" id="TIGR01167">
    <property type="entry name" value="LPXTG_anchor"/>
    <property type="match status" value="1"/>
</dbReference>
<dbReference type="EMBL" id="RJNH01000013">
    <property type="protein sequence ID" value="RSI59559.1"/>
    <property type="molecule type" value="Genomic_DNA"/>
</dbReference>
<feature type="compositionally biased region" description="Low complexity" evidence="5">
    <location>
        <begin position="56"/>
        <end position="98"/>
    </location>
</feature>
<evidence type="ECO:0000256" key="6">
    <source>
        <dbReference type="SAM" id="Phobius"/>
    </source>
</evidence>
<organism evidence="9 10">
    <name type="scientific">Streptococcus mitis</name>
    <dbReference type="NCBI Taxonomy" id="28037"/>
    <lineage>
        <taxon>Bacteria</taxon>
        <taxon>Bacillati</taxon>
        <taxon>Bacillota</taxon>
        <taxon>Bacilli</taxon>
        <taxon>Lactobacillales</taxon>
        <taxon>Streptococcaceae</taxon>
        <taxon>Streptococcus</taxon>
        <taxon>Streptococcus mitis group</taxon>
    </lineage>
</organism>
<evidence type="ECO:0000256" key="5">
    <source>
        <dbReference type="SAM" id="MobiDB-lite"/>
    </source>
</evidence>
<dbReference type="Pfam" id="PF00746">
    <property type="entry name" value="Gram_pos_anchor"/>
    <property type="match status" value="1"/>
</dbReference>
<feature type="chain" id="PRO_5039143795" evidence="7">
    <location>
        <begin position="33"/>
        <end position="293"/>
    </location>
</feature>
<feature type="transmembrane region" description="Helical" evidence="6">
    <location>
        <begin position="271"/>
        <end position="288"/>
    </location>
</feature>
<keyword evidence="6" id="KW-1133">Transmembrane helix</keyword>
<feature type="signal peptide" evidence="7">
    <location>
        <begin position="1"/>
        <end position="32"/>
    </location>
</feature>
<evidence type="ECO:0000256" key="2">
    <source>
        <dbReference type="ARBA" id="ARBA00022525"/>
    </source>
</evidence>
<keyword evidence="1" id="KW-0134">Cell wall</keyword>
<feature type="compositionally biased region" description="Low complexity" evidence="5">
    <location>
        <begin position="188"/>
        <end position="202"/>
    </location>
</feature>
<keyword evidence="3 7" id="KW-0732">Signal</keyword>
<evidence type="ECO:0000313" key="10">
    <source>
        <dbReference type="Proteomes" id="UP000278653"/>
    </source>
</evidence>